<accession>A0ABD0LUX5</accession>
<organism evidence="1 2">
    <name type="scientific">Batillaria attramentaria</name>
    <dbReference type="NCBI Taxonomy" id="370345"/>
    <lineage>
        <taxon>Eukaryota</taxon>
        <taxon>Metazoa</taxon>
        <taxon>Spiralia</taxon>
        <taxon>Lophotrochozoa</taxon>
        <taxon>Mollusca</taxon>
        <taxon>Gastropoda</taxon>
        <taxon>Caenogastropoda</taxon>
        <taxon>Sorbeoconcha</taxon>
        <taxon>Cerithioidea</taxon>
        <taxon>Batillariidae</taxon>
        <taxon>Batillaria</taxon>
    </lineage>
</organism>
<comment type="caution">
    <text evidence="1">The sequence shown here is derived from an EMBL/GenBank/DDBJ whole genome shotgun (WGS) entry which is preliminary data.</text>
</comment>
<keyword evidence="2" id="KW-1185">Reference proteome</keyword>
<sequence length="106" mass="12290">MSGAASWRLKMGITRFHHNCTAWRPRNRLHSSSERKQQQLHHKRLPSVTEWSHTTNYYPDFKQQLLDTSSCASNVHWEHSSVRLFMCSSTTVSAQLPPASVMLPNR</sequence>
<evidence type="ECO:0000313" key="1">
    <source>
        <dbReference type="EMBL" id="KAK7502908.1"/>
    </source>
</evidence>
<dbReference type="Proteomes" id="UP001519460">
    <property type="component" value="Unassembled WGS sequence"/>
</dbReference>
<name>A0ABD0LUX5_9CAEN</name>
<dbReference type="EMBL" id="JACVVK020000023">
    <property type="protein sequence ID" value="KAK7502908.1"/>
    <property type="molecule type" value="Genomic_DNA"/>
</dbReference>
<proteinExistence type="predicted"/>
<evidence type="ECO:0000313" key="2">
    <source>
        <dbReference type="Proteomes" id="UP001519460"/>
    </source>
</evidence>
<reference evidence="1 2" key="1">
    <citation type="journal article" date="2023" name="Sci. Data">
        <title>Genome assembly of the Korean intertidal mud-creeper Batillaria attramentaria.</title>
        <authorList>
            <person name="Patra A.K."/>
            <person name="Ho P.T."/>
            <person name="Jun S."/>
            <person name="Lee S.J."/>
            <person name="Kim Y."/>
            <person name="Won Y.J."/>
        </authorList>
    </citation>
    <scope>NUCLEOTIDE SEQUENCE [LARGE SCALE GENOMIC DNA]</scope>
    <source>
        <strain evidence="1">Wonlab-2016</strain>
    </source>
</reference>
<protein>
    <submittedName>
        <fullName evidence="1">Uncharacterized protein</fullName>
    </submittedName>
</protein>
<gene>
    <name evidence="1" type="ORF">BaRGS_00005857</name>
</gene>
<dbReference type="AlphaFoldDB" id="A0ABD0LUX5"/>